<accession>A0A963YNW0</accession>
<keyword evidence="4" id="KW-0804">Transcription</keyword>
<protein>
    <submittedName>
        <fullName evidence="7">TetR/AcrR family transcriptional regulator</fullName>
    </submittedName>
</protein>
<dbReference type="EMBL" id="JAESVB010000001">
    <property type="protein sequence ID" value="MCB8874011.1"/>
    <property type="molecule type" value="Genomic_DNA"/>
</dbReference>
<dbReference type="InterPro" id="IPR023772">
    <property type="entry name" value="DNA-bd_HTH_TetR-type_CS"/>
</dbReference>
<dbReference type="Pfam" id="PF00440">
    <property type="entry name" value="TetR_N"/>
    <property type="match status" value="1"/>
</dbReference>
<dbReference type="SUPFAM" id="SSF48498">
    <property type="entry name" value="Tetracyclin repressor-like, C-terminal domain"/>
    <property type="match status" value="1"/>
</dbReference>
<dbReference type="InterPro" id="IPR001647">
    <property type="entry name" value="HTH_TetR"/>
</dbReference>
<keyword evidence="3 5" id="KW-0238">DNA-binding</keyword>
<dbReference type="InterPro" id="IPR039538">
    <property type="entry name" value="BetI_C"/>
</dbReference>
<evidence type="ECO:0000256" key="1">
    <source>
        <dbReference type="ARBA" id="ARBA00022491"/>
    </source>
</evidence>
<evidence type="ECO:0000259" key="6">
    <source>
        <dbReference type="PROSITE" id="PS50977"/>
    </source>
</evidence>
<dbReference type="InterPro" id="IPR036271">
    <property type="entry name" value="Tet_transcr_reg_TetR-rel_C_sf"/>
</dbReference>
<dbReference type="PANTHER" id="PTHR30055">
    <property type="entry name" value="HTH-TYPE TRANSCRIPTIONAL REGULATOR RUTR"/>
    <property type="match status" value="1"/>
</dbReference>
<reference evidence="7" key="2">
    <citation type="submission" date="2021-01" db="EMBL/GenBank/DDBJ databases">
        <authorList>
            <person name="Mieszkin S."/>
            <person name="Pouder E."/>
            <person name="Alain K."/>
        </authorList>
    </citation>
    <scope>NUCLEOTIDE SEQUENCE</scope>
    <source>
        <strain evidence="7">HW T2.11</strain>
    </source>
</reference>
<evidence type="ECO:0000313" key="7">
    <source>
        <dbReference type="EMBL" id="MCB8874011.1"/>
    </source>
</evidence>
<evidence type="ECO:0000256" key="5">
    <source>
        <dbReference type="PROSITE-ProRule" id="PRU00335"/>
    </source>
</evidence>
<proteinExistence type="predicted"/>
<gene>
    <name evidence="7" type="ORF">ASILVAE211_02365</name>
</gene>
<dbReference type="AlphaFoldDB" id="A0A963YNW0"/>
<comment type="caution">
    <text evidence="7">The sequence shown here is derived from an EMBL/GenBank/DDBJ whole genome shotgun (WGS) entry which is preliminary data.</text>
</comment>
<dbReference type="PROSITE" id="PS01081">
    <property type="entry name" value="HTH_TETR_1"/>
    <property type="match status" value="1"/>
</dbReference>
<sequence>MAVRSERGTREGRRRDLVEAAIAIIARNGLAGTTLAKVAAEAGLTAGIVNHHFDTKEALLVETLRTLSEEFAAGLEAALAGAGDDAAAALVAIIDHNFNPDISDAAHVAVWFAFQAEAPWRAAYTEICGDRDALYMDAIRGRMTQLGLGPAEADVLARAFAGLLDRYWQDILFLDSRFDRGAAQLACRRFLGAILPVKPS</sequence>
<evidence type="ECO:0000313" key="8">
    <source>
        <dbReference type="Proteomes" id="UP000708298"/>
    </source>
</evidence>
<dbReference type="Pfam" id="PF13977">
    <property type="entry name" value="TetR_C_6"/>
    <property type="match status" value="1"/>
</dbReference>
<dbReference type="InterPro" id="IPR050109">
    <property type="entry name" value="HTH-type_TetR-like_transc_reg"/>
</dbReference>
<name>A0A963YNW0_9PROT</name>
<keyword evidence="1" id="KW-0678">Repressor</keyword>
<feature type="domain" description="HTH tetR-type" evidence="6">
    <location>
        <begin position="11"/>
        <end position="71"/>
    </location>
</feature>
<dbReference type="Gene3D" id="1.10.357.10">
    <property type="entry name" value="Tetracycline Repressor, domain 2"/>
    <property type="match status" value="1"/>
</dbReference>
<keyword evidence="2" id="KW-0805">Transcription regulation</keyword>
<dbReference type="PROSITE" id="PS50977">
    <property type="entry name" value="HTH_TETR_2"/>
    <property type="match status" value="1"/>
</dbReference>
<dbReference type="RefSeq" id="WP_227319666.1">
    <property type="nucleotide sequence ID" value="NZ_JAESVB010000001.1"/>
</dbReference>
<dbReference type="Proteomes" id="UP000708298">
    <property type="component" value="Unassembled WGS sequence"/>
</dbReference>
<dbReference type="SUPFAM" id="SSF46689">
    <property type="entry name" value="Homeodomain-like"/>
    <property type="match status" value="1"/>
</dbReference>
<dbReference type="PANTHER" id="PTHR30055:SF228">
    <property type="entry name" value="TRANSCRIPTIONAL REGULATOR-RELATED"/>
    <property type="match status" value="1"/>
</dbReference>
<keyword evidence="8" id="KW-1185">Reference proteome</keyword>
<dbReference type="GO" id="GO:0000976">
    <property type="term" value="F:transcription cis-regulatory region binding"/>
    <property type="evidence" value="ECO:0007669"/>
    <property type="project" value="TreeGrafter"/>
</dbReference>
<feature type="DNA-binding region" description="H-T-H motif" evidence="5">
    <location>
        <begin position="34"/>
        <end position="53"/>
    </location>
</feature>
<reference evidence="7" key="1">
    <citation type="journal article" date="2021" name="Microorganisms">
        <title>Acidisoma silvae sp. nov. and Acidisomacellulosilytica sp. nov., Two Acidophilic Bacteria Isolated from Decaying Wood, Hydrolyzing Cellulose and Producing Poly-3-hydroxybutyrate.</title>
        <authorList>
            <person name="Mieszkin S."/>
            <person name="Pouder E."/>
            <person name="Uroz S."/>
            <person name="Simon-Colin C."/>
            <person name="Alain K."/>
        </authorList>
    </citation>
    <scope>NUCLEOTIDE SEQUENCE</scope>
    <source>
        <strain evidence="7">HW T2.11</strain>
    </source>
</reference>
<dbReference type="GO" id="GO:0003700">
    <property type="term" value="F:DNA-binding transcription factor activity"/>
    <property type="evidence" value="ECO:0007669"/>
    <property type="project" value="TreeGrafter"/>
</dbReference>
<evidence type="ECO:0000256" key="3">
    <source>
        <dbReference type="ARBA" id="ARBA00023125"/>
    </source>
</evidence>
<evidence type="ECO:0000256" key="2">
    <source>
        <dbReference type="ARBA" id="ARBA00023015"/>
    </source>
</evidence>
<dbReference type="InterPro" id="IPR009057">
    <property type="entry name" value="Homeodomain-like_sf"/>
</dbReference>
<evidence type="ECO:0000256" key="4">
    <source>
        <dbReference type="ARBA" id="ARBA00023163"/>
    </source>
</evidence>
<dbReference type="PRINTS" id="PR00455">
    <property type="entry name" value="HTHTETR"/>
</dbReference>
<organism evidence="7 8">
    <name type="scientific">Acidisoma silvae</name>
    <dbReference type="NCBI Taxonomy" id="2802396"/>
    <lineage>
        <taxon>Bacteria</taxon>
        <taxon>Pseudomonadati</taxon>
        <taxon>Pseudomonadota</taxon>
        <taxon>Alphaproteobacteria</taxon>
        <taxon>Acetobacterales</taxon>
        <taxon>Acidocellaceae</taxon>
        <taxon>Acidisoma</taxon>
    </lineage>
</organism>